<evidence type="ECO:0000256" key="4">
    <source>
        <dbReference type="RuleBase" id="RU361187"/>
    </source>
</evidence>
<dbReference type="Pfam" id="PF04616">
    <property type="entry name" value="Glyco_hydro_43"/>
    <property type="match status" value="2"/>
</dbReference>
<evidence type="ECO:0000313" key="6">
    <source>
        <dbReference type="Proteomes" id="UP001165343"/>
    </source>
</evidence>
<dbReference type="SUPFAM" id="SSF75005">
    <property type="entry name" value="Arabinanase/levansucrase/invertase"/>
    <property type="match status" value="1"/>
</dbReference>
<dbReference type="Gene3D" id="2.115.10.20">
    <property type="entry name" value="Glycosyl hydrolase domain, family 43"/>
    <property type="match status" value="1"/>
</dbReference>
<comment type="similarity">
    <text evidence="1 4">Belongs to the glycosyl hydrolase 43 family.</text>
</comment>
<protein>
    <submittedName>
        <fullName evidence="5">Glycoside hydrolase family 43 protein</fullName>
    </submittedName>
</protein>
<keyword evidence="2 4" id="KW-0378">Hydrolase</keyword>
<organism evidence="5 6">
    <name type="scientific">Sphingomonas anseongensis</name>
    <dbReference type="NCBI Taxonomy" id="2908207"/>
    <lineage>
        <taxon>Bacteria</taxon>
        <taxon>Pseudomonadati</taxon>
        <taxon>Pseudomonadota</taxon>
        <taxon>Alphaproteobacteria</taxon>
        <taxon>Sphingomonadales</taxon>
        <taxon>Sphingomonadaceae</taxon>
        <taxon>Sphingomonas</taxon>
    </lineage>
</organism>
<proteinExistence type="inferred from homology"/>
<dbReference type="RefSeq" id="WP_249868583.1">
    <property type="nucleotide sequence ID" value="NZ_JAMGBC010000001.1"/>
</dbReference>
<evidence type="ECO:0000313" key="5">
    <source>
        <dbReference type="EMBL" id="MCL6679701.1"/>
    </source>
</evidence>
<keyword evidence="3 4" id="KW-0326">Glycosidase</keyword>
<dbReference type="InterPro" id="IPR023296">
    <property type="entry name" value="Glyco_hydro_beta-prop_sf"/>
</dbReference>
<dbReference type="PANTHER" id="PTHR42812">
    <property type="entry name" value="BETA-XYLOSIDASE"/>
    <property type="match status" value="1"/>
</dbReference>
<comment type="caution">
    <text evidence="5">The sequence shown here is derived from an EMBL/GenBank/DDBJ whole genome shotgun (WGS) entry which is preliminary data.</text>
</comment>
<evidence type="ECO:0000256" key="1">
    <source>
        <dbReference type="ARBA" id="ARBA00009865"/>
    </source>
</evidence>
<sequence length="454" mass="50126">MPEAGNYPDVTDAPSFDIEAADAGTGVTIAVRAFGQTRIYALQGTDQADFAGFYAELARDFGTRPLVKTPKLPPDAPEPPWQPLLTENISEQILAGYGDPAALKTDDGYVLVATSNDAPDAFPILRSNDLASWTHEGFVFPQGQTPEWTAAGLKVGDFWAPEMTRVGDEYWLVYTARDKAHLLGIGLAKAKYPAGPWTDLGRPLLTGGNIDGHIFVEGDDRYLFWKEDRNGIWPRKLAAFLRDRPELINDIYDTEMDRLTARFAAAVVAWAGTRRSIERFFLMQPFIAASVEAWPKLRACLQRCGGAEEILAATQTPILAQRLRHDGSSFVGSPVTIIANDLDWEGHLVEGPFVWKQDRRYFLFYAANDFTDPAYGIGVAVADDPLGPYRKHQKALLSSSRNWTAPGHPSIAEGPDGTPHIFFHAFFPGTGGYNVFRALLTARLRFDGDQVSIF</sequence>
<dbReference type="EMBL" id="JAMGBC010000001">
    <property type="protein sequence ID" value="MCL6679701.1"/>
    <property type="molecule type" value="Genomic_DNA"/>
</dbReference>
<gene>
    <name evidence="5" type="ORF">LZ519_10310</name>
</gene>
<accession>A0ABT0RHL4</accession>
<dbReference type="Proteomes" id="UP001165343">
    <property type="component" value="Unassembled WGS sequence"/>
</dbReference>
<evidence type="ECO:0000256" key="3">
    <source>
        <dbReference type="ARBA" id="ARBA00023295"/>
    </source>
</evidence>
<dbReference type="InterPro" id="IPR006710">
    <property type="entry name" value="Glyco_hydro_43"/>
</dbReference>
<evidence type="ECO:0000256" key="2">
    <source>
        <dbReference type="ARBA" id="ARBA00022801"/>
    </source>
</evidence>
<dbReference type="CDD" id="cd08999">
    <property type="entry name" value="GH43_ABN-like"/>
    <property type="match status" value="1"/>
</dbReference>
<dbReference type="PANTHER" id="PTHR42812:SF5">
    <property type="entry name" value="ENDO-ARABINASE"/>
    <property type="match status" value="1"/>
</dbReference>
<reference evidence="5" key="1">
    <citation type="submission" date="2022-05" db="EMBL/GenBank/DDBJ databases">
        <authorList>
            <person name="Jo J.-H."/>
            <person name="Im W.-T."/>
        </authorList>
    </citation>
    <scope>NUCLEOTIDE SEQUENCE</scope>
    <source>
        <strain evidence="5">RG327</strain>
    </source>
</reference>
<dbReference type="InterPro" id="IPR051795">
    <property type="entry name" value="Glycosyl_Hydrlase_43"/>
</dbReference>
<keyword evidence="6" id="KW-1185">Reference proteome</keyword>
<name>A0ABT0RHL4_9SPHN</name>
<dbReference type="GO" id="GO:0016787">
    <property type="term" value="F:hydrolase activity"/>
    <property type="evidence" value="ECO:0007669"/>
    <property type="project" value="UniProtKB-KW"/>
</dbReference>